<evidence type="ECO:0000313" key="2">
    <source>
        <dbReference type="Proteomes" id="UP000503462"/>
    </source>
</evidence>
<dbReference type="AlphaFoldDB" id="A0A6H0XXT1"/>
<accession>A0A6H0XXT1</accession>
<protein>
    <submittedName>
        <fullName evidence="1">Uncharacterized protein</fullName>
    </submittedName>
</protein>
<name>A0A6H0XXT1_9PEZI</name>
<keyword evidence="2" id="KW-1185">Reference proteome</keyword>
<dbReference type="Proteomes" id="UP000503462">
    <property type="component" value="Chromosome 3"/>
</dbReference>
<sequence length="66" mass="7197">MPSLIARDVGICLFFLDWLSIDFLAPSSGWIRADEICTFNTKATTTTKSSGLHLGRATASKHLQNA</sequence>
<dbReference type="EMBL" id="CP051141">
    <property type="protein sequence ID" value="QIW99464.1"/>
    <property type="molecule type" value="Genomic_DNA"/>
</dbReference>
<reference evidence="1 2" key="1">
    <citation type="journal article" date="2016" name="Sci. Rep.">
        <title>Peltaster fructicola genome reveals evolution from an invasive phytopathogen to an ectophytic parasite.</title>
        <authorList>
            <person name="Xu C."/>
            <person name="Chen H."/>
            <person name="Gleason M.L."/>
            <person name="Xu J.R."/>
            <person name="Liu H."/>
            <person name="Zhang R."/>
            <person name="Sun G."/>
        </authorList>
    </citation>
    <scope>NUCLEOTIDE SEQUENCE [LARGE SCALE GENOMIC DNA]</scope>
    <source>
        <strain evidence="1 2">LNHT1506</strain>
    </source>
</reference>
<evidence type="ECO:0000313" key="1">
    <source>
        <dbReference type="EMBL" id="QIW99464.1"/>
    </source>
</evidence>
<organism evidence="1 2">
    <name type="scientific">Peltaster fructicola</name>
    <dbReference type="NCBI Taxonomy" id="286661"/>
    <lineage>
        <taxon>Eukaryota</taxon>
        <taxon>Fungi</taxon>
        <taxon>Dikarya</taxon>
        <taxon>Ascomycota</taxon>
        <taxon>Pezizomycotina</taxon>
        <taxon>Dothideomycetes</taxon>
        <taxon>Dothideomycetes incertae sedis</taxon>
        <taxon>Peltaster</taxon>
    </lineage>
</organism>
<gene>
    <name evidence="1" type="ORF">AMS68_004982</name>
</gene>
<proteinExistence type="predicted"/>